<comment type="caution">
    <text evidence="2">The sequence shown here is derived from an EMBL/GenBank/DDBJ whole genome shotgun (WGS) entry which is preliminary data.</text>
</comment>
<feature type="transmembrane region" description="Helical" evidence="1">
    <location>
        <begin position="145"/>
        <end position="168"/>
    </location>
</feature>
<dbReference type="Pfam" id="PF06210">
    <property type="entry name" value="DUF1003"/>
    <property type="match status" value="1"/>
</dbReference>
<dbReference type="AlphaFoldDB" id="A0A434AC12"/>
<dbReference type="Proteomes" id="UP000288102">
    <property type="component" value="Unassembled WGS sequence"/>
</dbReference>
<keyword evidence="1" id="KW-0472">Membrane</keyword>
<dbReference type="PANTHER" id="PTHR41386">
    <property type="entry name" value="INTEGRAL MEMBRANE PROTEIN-RELATED"/>
    <property type="match status" value="1"/>
</dbReference>
<keyword evidence="1" id="KW-1133">Transmembrane helix</keyword>
<dbReference type="PANTHER" id="PTHR41386:SF1">
    <property type="entry name" value="MEMBRANE PROTEIN"/>
    <property type="match status" value="1"/>
</dbReference>
<organism evidence="2 3">
    <name type="scientific">Flavobacterium cupreum</name>
    <dbReference type="NCBI Taxonomy" id="2133766"/>
    <lineage>
        <taxon>Bacteria</taxon>
        <taxon>Pseudomonadati</taxon>
        <taxon>Bacteroidota</taxon>
        <taxon>Flavobacteriia</taxon>
        <taxon>Flavobacteriales</taxon>
        <taxon>Flavobacteriaceae</taxon>
        <taxon>Flavobacterium</taxon>
    </lineage>
</organism>
<dbReference type="RefSeq" id="WP_127337153.1">
    <property type="nucleotide sequence ID" value="NZ_QWDM01000002.1"/>
</dbReference>
<dbReference type="OrthoDB" id="9795736at2"/>
<dbReference type="InterPro" id="IPR010406">
    <property type="entry name" value="DUF1003"/>
</dbReference>
<name>A0A434AC12_9FLAO</name>
<evidence type="ECO:0000256" key="1">
    <source>
        <dbReference type="SAM" id="Phobius"/>
    </source>
</evidence>
<feature type="transmembrane region" description="Helical" evidence="1">
    <location>
        <begin position="117"/>
        <end position="139"/>
    </location>
</feature>
<gene>
    <name evidence="2" type="ORF">D0817_04270</name>
</gene>
<evidence type="ECO:0000313" key="2">
    <source>
        <dbReference type="EMBL" id="RUT71907.1"/>
    </source>
</evidence>
<accession>A0A434AC12</accession>
<evidence type="ECO:0000313" key="3">
    <source>
        <dbReference type="Proteomes" id="UP000288102"/>
    </source>
</evidence>
<protein>
    <submittedName>
        <fullName evidence="2">DUF1003 domain-containing protein</fullName>
    </submittedName>
</protein>
<proteinExistence type="predicted"/>
<keyword evidence="1" id="KW-0812">Transmembrane</keyword>
<dbReference type="EMBL" id="QWDM01000002">
    <property type="protein sequence ID" value="RUT71907.1"/>
    <property type="molecule type" value="Genomic_DNA"/>
</dbReference>
<sequence>MKNNPTFKSAISNLSFPAKEKISGKSIHDPILGLIVEDHPSFCDTDYIAVKELNAYRQKYISNYLSTEIGALSELEKNVVESLKEDKSIVSILEDEEETRSFGQKIADKVADFGGSWTFIISFLLFIVIWSSANVLILVNKGFDPYPFILLNLILSCIAALQAPVIMMSQNRQEEKDRTRAKKDYMINLKSELEIRMIHDKIDHLIMHQQQELIEIQKVQIEMMNDILNQIKK</sequence>
<keyword evidence="3" id="KW-1185">Reference proteome</keyword>
<reference evidence="3" key="1">
    <citation type="journal article" date="2019" name="Syst. Appl. Microbiol.">
        <title>Flavobacterium circumlabens sp. nov. and Flavobacterium cupreum sp. nov., two psychrotrophic species isolated from Antarctic environmental samples.</title>
        <authorList>
            <person name="Kralova S."/>
            <person name="Busse H.-J."/>
            <person name="Svec P."/>
            <person name="Maslanova I."/>
            <person name="Stankova E."/>
            <person name="Bartak M."/>
            <person name="Sedlacek I."/>
        </authorList>
    </citation>
    <scope>NUCLEOTIDE SEQUENCE [LARGE SCALE GENOMIC DNA]</scope>
    <source>
        <strain evidence="3">CCM 8825</strain>
    </source>
</reference>